<dbReference type="Proteomes" id="UP000244880">
    <property type="component" value="Unassembled WGS sequence"/>
</dbReference>
<dbReference type="PANTHER" id="PTHR30535:SF4">
    <property type="entry name" value="HEMIN-BINDING PERIPLASMIC PROTEIN HMUT"/>
    <property type="match status" value="1"/>
</dbReference>
<reference evidence="2 3" key="1">
    <citation type="submission" date="2018-03" db="EMBL/GenBank/DDBJ databases">
        <authorList>
            <person name="Keele B.F."/>
        </authorList>
    </citation>
    <scope>NUCLEOTIDE SEQUENCE [LARGE SCALE GENOMIC DNA]</scope>
    <source>
        <strain evidence="2 3">CECT 8599</strain>
    </source>
</reference>
<dbReference type="CDD" id="cd01149">
    <property type="entry name" value="HutB"/>
    <property type="match status" value="1"/>
</dbReference>
<dbReference type="InterPro" id="IPR002491">
    <property type="entry name" value="ABC_transptr_periplasmic_BD"/>
</dbReference>
<keyword evidence="3" id="KW-1185">Reference proteome</keyword>
<dbReference type="RefSeq" id="WP_422664747.1">
    <property type="nucleotide sequence ID" value="NZ_OMOR01000001.1"/>
</dbReference>
<dbReference type="Gene3D" id="3.40.50.1980">
    <property type="entry name" value="Nitrogenase molybdenum iron protein domain"/>
    <property type="match status" value="2"/>
</dbReference>
<feature type="domain" description="Fe/B12 periplasmic-binding" evidence="1">
    <location>
        <begin position="41"/>
        <end position="297"/>
    </location>
</feature>
<dbReference type="InterPro" id="IPR050902">
    <property type="entry name" value="ABC_Transporter_SBP"/>
</dbReference>
<dbReference type="PANTHER" id="PTHR30535">
    <property type="entry name" value="VITAMIN B12-BINDING PROTEIN"/>
    <property type="match status" value="1"/>
</dbReference>
<protein>
    <submittedName>
        <fullName evidence="2">Hemin-binding periplasmic protein HmuT</fullName>
    </submittedName>
</protein>
<evidence type="ECO:0000313" key="3">
    <source>
        <dbReference type="Proteomes" id="UP000244880"/>
    </source>
</evidence>
<organism evidence="2 3">
    <name type="scientific">Ascidiaceihabitans donghaensis</name>
    <dbReference type="NCBI Taxonomy" id="1510460"/>
    <lineage>
        <taxon>Bacteria</taxon>
        <taxon>Pseudomonadati</taxon>
        <taxon>Pseudomonadota</taxon>
        <taxon>Alphaproteobacteria</taxon>
        <taxon>Rhodobacterales</taxon>
        <taxon>Paracoccaceae</taxon>
        <taxon>Ascidiaceihabitans</taxon>
    </lineage>
</organism>
<proteinExistence type="predicted"/>
<dbReference type="AlphaFoldDB" id="A0A2R8BDD1"/>
<dbReference type="PROSITE" id="PS50983">
    <property type="entry name" value="FE_B12_PBP"/>
    <property type="match status" value="1"/>
</dbReference>
<sequence length="298" mass="30841">MKLPQISSARGSHWSAPLWLVGMAVILVLAPRLLNAEPADRILSIGGSVTEIVYALGEQDRLVARDTTSLYPEAATHLPDVGYIRALGSEGVLSVQPTLIITEDGAGPPETIEVLSEAAIPMITIPDAYSKNGVVAKILAVGNALGVPEKAAVLAKQTKADIEAVEATVASQIEAPKTVLFVLSTQGGRITASGSGTAAHSIIQMAGGQNAISSFEGYKQVTAEAIAAAAPDVILMMDRDGDHSSTLDDLFAMPSLIATPAAQNGALVRMNGLLLLGFGPRTPEAVKMLNSALRSSSL</sequence>
<name>A0A2R8BDD1_9RHOB</name>
<evidence type="ECO:0000259" key="1">
    <source>
        <dbReference type="PROSITE" id="PS50983"/>
    </source>
</evidence>
<accession>A0A2R8BDD1</accession>
<gene>
    <name evidence="2" type="primary">hmuT</name>
    <name evidence="2" type="ORF">ASD8599_01830</name>
</gene>
<dbReference type="EMBL" id="OMOR01000001">
    <property type="protein sequence ID" value="SPH21087.1"/>
    <property type="molecule type" value="Genomic_DNA"/>
</dbReference>
<evidence type="ECO:0000313" key="2">
    <source>
        <dbReference type="EMBL" id="SPH21087.1"/>
    </source>
</evidence>
<dbReference type="Pfam" id="PF01497">
    <property type="entry name" value="Peripla_BP_2"/>
    <property type="match status" value="1"/>
</dbReference>
<dbReference type="SUPFAM" id="SSF53807">
    <property type="entry name" value="Helical backbone' metal receptor"/>
    <property type="match status" value="1"/>
</dbReference>